<sequence>MSIITISRDSYSNGKEVAVKAAEILGYKCLNEEVFEAASKQYNVPGQKLIQVFHELPSFFGDSVKTLKNYIAYVQSAFTGFLVKDNLIYYGPAGHFLIQGVSHVLKVRIIANTDDRIKTRMNRENTTEKEAIKYITKDVRKEKKWAKLMFGVDGSDPSFYDLLINTSQIDISNAVQIIVDTVNSKKFQPMTYSKKCMENYDLSSRVRALLIEIDPEIRVRSESGDVYIYTKAHSRTIEKNTSIIKQKIEGLEGVKSVNIHVTEDVFQNMAGTMR</sequence>
<organism evidence="1 2">
    <name type="scientific">Candidatus Schekmanbacteria bacterium RBG_13_48_7</name>
    <dbReference type="NCBI Taxonomy" id="1817878"/>
    <lineage>
        <taxon>Bacteria</taxon>
        <taxon>Candidatus Schekmaniibacteriota</taxon>
    </lineage>
</organism>
<dbReference type="EMBL" id="MGDD01000077">
    <property type="protein sequence ID" value="OGL47393.1"/>
    <property type="molecule type" value="Genomic_DNA"/>
</dbReference>
<dbReference type="Proteomes" id="UP000179266">
    <property type="component" value="Unassembled WGS sequence"/>
</dbReference>
<comment type="caution">
    <text evidence="1">The sequence shown here is derived from an EMBL/GenBank/DDBJ whole genome shotgun (WGS) entry which is preliminary data.</text>
</comment>
<evidence type="ECO:0000313" key="1">
    <source>
        <dbReference type="EMBL" id="OGL47393.1"/>
    </source>
</evidence>
<dbReference type="AlphaFoldDB" id="A0A1F7S0P7"/>
<reference evidence="1 2" key="1">
    <citation type="journal article" date="2016" name="Nat. Commun.">
        <title>Thousands of microbial genomes shed light on interconnected biogeochemical processes in an aquifer system.</title>
        <authorList>
            <person name="Anantharaman K."/>
            <person name="Brown C.T."/>
            <person name="Hug L.A."/>
            <person name="Sharon I."/>
            <person name="Castelle C.J."/>
            <person name="Probst A.J."/>
            <person name="Thomas B.C."/>
            <person name="Singh A."/>
            <person name="Wilkins M.J."/>
            <person name="Karaoz U."/>
            <person name="Brodie E.L."/>
            <person name="Williams K.H."/>
            <person name="Hubbard S.S."/>
            <person name="Banfield J.F."/>
        </authorList>
    </citation>
    <scope>NUCLEOTIDE SEQUENCE [LARGE SCALE GENOMIC DNA]</scope>
</reference>
<accession>A0A1F7S0P7</accession>
<dbReference type="Pfam" id="PF13189">
    <property type="entry name" value="Cytidylate_kin2"/>
    <property type="match status" value="1"/>
</dbReference>
<gene>
    <name evidence="1" type="ORF">A2161_11690</name>
</gene>
<dbReference type="InterPro" id="IPR027417">
    <property type="entry name" value="P-loop_NTPase"/>
</dbReference>
<evidence type="ECO:0008006" key="3">
    <source>
        <dbReference type="Google" id="ProtNLM"/>
    </source>
</evidence>
<evidence type="ECO:0000313" key="2">
    <source>
        <dbReference type="Proteomes" id="UP000179266"/>
    </source>
</evidence>
<protein>
    <recommendedName>
        <fullName evidence="3">Histidine kinase</fullName>
    </recommendedName>
</protein>
<dbReference type="Gene3D" id="3.40.50.300">
    <property type="entry name" value="P-loop containing nucleotide triphosphate hydrolases"/>
    <property type="match status" value="1"/>
</dbReference>
<proteinExistence type="predicted"/>
<name>A0A1F7S0P7_9BACT</name>